<feature type="transmembrane region" description="Helical" evidence="7">
    <location>
        <begin position="28"/>
        <end position="48"/>
    </location>
</feature>
<comment type="function">
    <text evidence="7">Catalyzes the transfer of the diacylglyceryl group from phosphatidylglycerol to the sulfhydryl group of the N-terminal cysteine of a prolipoprotein, the first step in the formation of mature lipoproteins.</text>
</comment>
<keyword evidence="2 7" id="KW-1003">Cell membrane</keyword>
<comment type="subcellular location">
    <subcellularLocation>
        <location evidence="7">Cell membrane</location>
        <topology evidence="7">Multi-pass membrane protein</topology>
    </subcellularLocation>
</comment>
<sequence>MTFALPFPPLSPEVFSISLGGFQFALRWYALAYIVGLLAGLWLIRRALARPALWKDNTPPMTAAQAEALLTWVIIGVVVGGRLGFALFYQPAHFLAHPGDIVKIWQGGMAFHGGLLGVVVAAALFCWRQRLTPASVADAMALATPPGLLLGRLANFINAELWGRPTTAPWGVLFPGPAAQTCPPDWTGPCARHPSQLYEAGLEGLLLGALLLVLAFSRGALKIPGRVTGVFFLGYGLARFTVEFFRQPDAQFITPGNPLGHVLRLGEAGLTMGQLLSLPMIALGLGVLLMANHAQARA</sequence>
<dbReference type="PANTHER" id="PTHR30589">
    <property type="entry name" value="PROLIPOPROTEIN DIACYLGLYCERYL TRANSFERASE"/>
    <property type="match status" value="1"/>
</dbReference>
<evidence type="ECO:0000256" key="5">
    <source>
        <dbReference type="ARBA" id="ARBA00022989"/>
    </source>
</evidence>
<dbReference type="InterPro" id="IPR001640">
    <property type="entry name" value="Lgt"/>
</dbReference>
<accession>A0ABV3L371</accession>
<proteinExistence type="inferred from homology"/>
<comment type="caution">
    <text evidence="8">The sequence shown here is derived from an EMBL/GenBank/DDBJ whole genome shotgun (WGS) entry which is preliminary data.</text>
</comment>
<name>A0ABV3L371_9RHOB</name>
<dbReference type="Proteomes" id="UP001553161">
    <property type="component" value="Unassembled WGS sequence"/>
</dbReference>
<dbReference type="HAMAP" id="MF_01147">
    <property type="entry name" value="Lgt"/>
    <property type="match status" value="1"/>
</dbReference>
<comment type="caution">
    <text evidence="7">Lacks conserved residue(s) required for the propagation of feature annotation.</text>
</comment>
<keyword evidence="9" id="KW-1185">Reference proteome</keyword>
<evidence type="ECO:0000256" key="3">
    <source>
        <dbReference type="ARBA" id="ARBA00022679"/>
    </source>
</evidence>
<keyword evidence="3 7" id="KW-0808">Transferase</keyword>
<gene>
    <name evidence="7 8" type="primary">lgt</name>
    <name evidence="8" type="ORF">AB0T83_04265</name>
</gene>
<keyword evidence="4 7" id="KW-0812">Transmembrane</keyword>
<protein>
    <recommendedName>
        <fullName evidence="7">Phosphatidylglycerol--prolipoprotein diacylglyceryl transferase</fullName>
        <ecNumber evidence="7">2.5.1.145</ecNumber>
    </recommendedName>
</protein>
<reference evidence="8 9" key="1">
    <citation type="submission" date="2024-07" db="EMBL/GenBank/DDBJ databases">
        <authorList>
            <person name="Kang M."/>
        </authorList>
    </citation>
    <scope>NUCLEOTIDE SEQUENCE [LARGE SCALE GENOMIC DNA]</scope>
    <source>
        <strain evidence="8 9">DFM31</strain>
    </source>
</reference>
<evidence type="ECO:0000256" key="4">
    <source>
        <dbReference type="ARBA" id="ARBA00022692"/>
    </source>
</evidence>
<organism evidence="8 9">
    <name type="scientific">Meridianimarinicoccus marinus</name>
    <dbReference type="NCBI Taxonomy" id="3231483"/>
    <lineage>
        <taxon>Bacteria</taxon>
        <taxon>Pseudomonadati</taxon>
        <taxon>Pseudomonadota</taxon>
        <taxon>Alphaproteobacteria</taxon>
        <taxon>Rhodobacterales</taxon>
        <taxon>Paracoccaceae</taxon>
        <taxon>Meridianimarinicoccus</taxon>
    </lineage>
</organism>
<dbReference type="NCBIfam" id="TIGR00544">
    <property type="entry name" value="lgt"/>
    <property type="match status" value="1"/>
</dbReference>
<keyword evidence="5 7" id="KW-1133">Transmembrane helix</keyword>
<evidence type="ECO:0000256" key="6">
    <source>
        <dbReference type="ARBA" id="ARBA00023136"/>
    </source>
</evidence>
<evidence type="ECO:0000313" key="8">
    <source>
        <dbReference type="EMBL" id="MEV8465997.1"/>
    </source>
</evidence>
<comment type="pathway">
    <text evidence="7">Protein modification; lipoprotein biosynthesis (diacylglyceryl transfer).</text>
</comment>
<feature type="transmembrane region" description="Helical" evidence="7">
    <location>
        <begin position="69"/>
        <end position="89"/>
    </location>
</feature>
<comment type="similarity">
    <text evidence="1 7">Belongs to the Lgt family.</text>
</comment>
<dbReference type="EMBL" id="JBFBVU010000003">
    <property type="protein sequence ID" value="MEV8465997.1"/>
    <property type="molecule type" value="Genomic_DNA"/>
</dbReference>
<dbReference type="PROSITE" id="PS01311">
    <property type="entry name" value="LGT"/>
    <property type="match status" value="1"/>
</dbReference>
<evidence type="ECO:0000256" key="2">
    <source>
        <dbReference type="ARBA" id="ARBA00022475"/>
    </source>
</evidence>
<dbReference type="EC" id="2.5.1.145" evidence="7"/>
<comment type="catalytic activity">
    <reaction evidence="7">
        <text>L-cysteinyl-[prolipoprotein] + a 1,2-diacyl-sn-glycero-3-phospho-(1'-sn-glycerol) = an S-1,2-diacyl-sn-glyceryl-L-cysteinyl-[prolipoprotein] + sn-glycerol 1-phosphate + H(+)</text>
        <dbReference type="Rhea" id="RHEA:56712"/>
        <dbReference type="Rhea" id="RHEA-COMP:14679"/>
        <dbReference type="Rhea" id="RHEA-COMP:14680"/>
        <dbReference type="ChEBI" id="CHEBI:15378"/>
        <dbReference type="ChEBI" id="CHEBI:29950"/>
        <dbReference type="ChEBI" id="CHEBI:57685"/>
        <dbReference type="ChEBI" id="CHEBI:64716"/>
        <dbReference type="ChEBI" id="CHEBI:140658"/>
        <dbReference type="EC" id="2.5.1.145"/>
    </reaction>
</comment>
<feature type="transmembrane region" description="Helical" evidence="7">
    <location>
        <begin position="109"/>
        <end position="127"/>
    </location>
</feature>
<dbReference type="Pfam" id="PF01790">
    <property type="entry name" value="LGT"/>
    <property type="match status" value="1"/>
</dbReference>
<dbReference type="PANTHER" id="PTHR30589:SF0">
    <property type="entry name" value="PHOSPHATIDYLGLYCEROL--PROLIPOPROTEIN DIACYLGLYCERYL TRANSFERASE"/>
    <property type="match status" value="1"/>
</dbReference>
<dbReference type="RefSeq" id="WP_366191806.1">
    <property type="nucleotide sequence ID" value="NZ_JBFBVU010000003.1"/>
</dbReference>
<keyword evidence="6 7" id="KW-0472">Membrane</keyword>
<feature type="binding site" evidence="7">
    <location>
        <position position="152"/>
    </location>
    <ligand>
        <name>a 1,2-diacyl-sn-glycero-3-phospho-(1'-sn-glycerol)</name>
        <dbReference type="ChEBI" id="CHEBI:64716"/>
    </ligand>
</feature>
<dbReference type="GO" id="GO:0008961">
    <property type="term" value="F:phosphatidylglycerol-prolipoprotein diacylglyceryl transferase activity"/>
    <property type="evidence" value="ECO:0007669"/>
    <property type="project" value="UniProtKB-EC"/>
</dbReference>
<feature type="transmembrane region" description="Helical" evidence="7">
    <location>
        <begin position="272"/>
        <end position="291"/>
    </location>
</feature>
<evidence type="ECO:0000256" key="7">
    <source>
        <dbReference type="HAMAP-Rule" id="MF_01147"/>
    </source>
</evidence>
<evidence type="ECO:0000313" key="9">
    <source>
        <dbReference type="Proteomes" id="UP001553161"/>
    </source>
</evidence>
<evidence type="ECO:0000256" key="1">
    <source>
        <dbReference type="ARBA" id="ARBA00007150"/>
    </source>
</evidence>